<evidence type="ECO:0008006" key="4">
    <source>
        <dbReference type="Google" id="ProtNLM"/>
    </source>
</evidence>
<dbReference type="Proteomes" id="UP000234790">
    <property type="component" value="Chromosome"/>
</dbReference>
<gene>
    <name evidence="2" type="ORF">SMONO_v1c05710</name>
</gene>
<dbReference type="RefSeq" id="WP_101780871.1">
    <property type="nucleotide sequence ID" value="NZ_CP025543.1"/>
</dbReference>
<keyword evidence="1" id="KW-0732">Signal</keyword>
<dbReference type="AlphaFoldDB" id="A0A2K9LUW6"/>
<dbReference type="OrthoDB" id="391186at2"/>
<dbReference type="PROSITE" id="PS51257">
    <property type="entry name" value="PROKAR_LIPOPROTEIN"/>
    <property type="match status" value="1"/>
</dbReference>
<dbReference type="KEGG" id="smoo:SMONO_v1c05710"/>
<accession>A0A2K9LUW6</accession>
<dbReference type="EMBL" id="CP025543">
    <property type="protein sequence ID" value="AUM62820.1"/>
    <property type="molecule type" value="Genomic_DNA"/>
</dbReference>
<evidence type="ECO:0000313" key="2">
    <source>
        <dbReference type="EMBL" id="AUM62820.1"/>
    </source>
</evidence>
<keyword evidence="3" id="KW-1185">Reference proteome</keyword>
<evidence type="ECO:0000313" key="3">
    <source>
        <dbReference type="Proteomes" id="UP000234790"/>
    </source>
</evidence>
<organism evidence="2 3">
    <name type="scientific">Spiroplasma monobiae MQ-1</name>
    <dbReference type="NCBI Taxonomy" id="1336748"/>
    <lineage>
        <taxon>Bacteria</taxon>
        <taxon>Bacillati</taxon>
        <taxon>Mycoplasmatota</taxon>
        <taxon>Mollicutes</taxon>
        <taxon>Entomoplasmatales</taxon>
        <taxon>Spiroplasmataceae</taxon>
        <taxon>Spiroplasma</taxon>
    </lineage>
</organism>
<reference evidence="2 3" key="1">
    <citation type="submission" date="2017-12" db="EMBL/GenBank/DDBJ databases">
        <title>Complete genome sequence of Spiroplasma monobiae MQ-1 (ATCC 33825).</title>
        <authorList>
            <person name="Tsai Y.-M."/>
            <person name="Lo W.-S."/>
            <person name="Wu P.-S."/>
            <person name="Cho S.-T."/>
            <person name="Kuo C.-H."/>
        </authorList>
    </citation>
    <scope>NUCLEOTIDE SEQUENCE [LARGE SCALE GENOMIC DNA]</scope>
    <source>
        <strain evidence="2 3">MQ-1</strain>
    </source>
</reference>
<protein>
    <recommendedName>
        <fullName evidence="4">Lipoprotein</fullName>
    </recommendedName>
</protein>
<sequence>MKKTLKAFSLASVFVLSGSSVVSCGFGPPKPPITGNENKYIEQELLDEIIELSNNEFNQKLIDKYGTIEDPQVDYFSFLRIKDSVIYWANSEYFSLIQKNEKIIKQRENITKDFLKIESYNDEIETNFYDSNGIKMTNKSAIVENINTKNVGTASFLGFNYFISSNKSSKRVLRDIKLPILNFYYDKKSVSQLVDNHNYINKKTFSNIYGSPDLYVFNSFKQSGINNNFGDENDMLEIIGSIGDFYGENYWDLLEEKQDSYLFTNMTKKLSTSVLSTTSKRYNWKNWSGNRPEKNNGYCNVIDPEEKIDTNHYCGQLEIINQKVGLLKEDESIDVVVKVNFIKDKTVILKEGENEYLNIYLGTITNRLDKEIYEYEYIY</sequence>
<feature type="signal peptide" evidence="1">
    <location>
        <begin position="1"/>
        <end position="24"/>
    </location>
</feature>
<evidence type="ECO:0000256" key="1">
    <source>
        <dbReference type="SAM" id="SignalP"/>
    </source>
</evidence>
<name>A0A2K9LUW6_SPISQ</name>
<feature type="chain" id="PRO_5014804543" description="Lipoprotein" evidence="1">
    <location>
        <begin position="25"/>
        <end position="379"/>
    </location>
</feature>
<proteinExistence type="predicted"/>